<evidence type="ECO:0000313" key="1">
    <source>
        <dbReference type="EMBL" id="KAG6578829.1"/>
    </source>
</evidence>
<keyword evidence="2" id="KW-1185">Reference proteome</keyword>
<dbReference type="AlphaFoldDB" id="A0AAV6MBG4"/>
<proteinExistence type="predicted"/>
<accession>A0AAV6MBG4</accession>
<feature type="non-terminal residue" evidence="1">
    <location>
        <position position="1"/>
    </location>
</feature>
<sequence>MNSLTFSLIFPLPTVRAIHRQARGATAMLSEVSFGRFLVGSQFFILARNHAVLDRTGCWDGHPHLYSPEEVSPALTHTLRLSNLSYSYFFARKFSLESLTPLMSFSGTEVIVGSFLLLVKSPREQL</sequence>
<comment type="caution">
    <text evidence="1">The sequence shown here is derived from an EMBL/GenBank/DDBJ whole genome shotgun (WGS) entry which is preliminary data.</text>
</comment>
<gene>
    <name evidence="1" type="ORF">SDJN03_23277</name>
</gene>
<evidence type="ECO:0008006" key="3">
    <source>
        <dbReference type="Google" id="ProtNLM"/>
    </source>
</evidence>
<protein>
    <recommendedName>
        <fullName evidence="3">Secreted protein</fullName>
    </recommendedName>
</protein>
<name>A0AAV6MBG4_9ROSI</name>
<reference evidence="1 2" key="1">
    <citation type="journal article" date="2021" name="Hortic Res">
        <title>The domestication of Cucurbita argyrosperma as revealed by the genome of its wild relative.</title>
        <authorList>
            <person name="Barrera-Redondo J."/>
            <person name="Sanchez-de la Vega G."/>
            <person name="Aguirre-Liguori J.A."/>
            <person name="Castellanos-Morales G."/>
            <person name="Gutierrez-Guerrero Y.T."/>
            <person name="Aguirre-Dugua X."/>
            <person name="Aguirre-Planter E."/>
            <person name="Tenaillon M.I."/>
            <person name="Lira-Saade R."/>
            <person name="Eguiarte L.E."/>
        </authorList>
    </citation>
    <scope>NUCLEOTIDE SEQUENCE [LARGE SCALE GENOMIC DNA]</scope>
    <source>
        <strain evidence="1">JBR-2021</strain>
    </source>
</reference>
<organism evidence="1 2">
    <name type="scientific">Cucurbita argyrosperma subsp. sororia</name>
    <dbReference type="NCBI Taxonomy" id="37648"/>
    <lineage>
        <taxon>Eukaryota</taxon>
        <taxon>Viridiplantae</taxon>
        <taxon>Streptophyta</taxon>
        <taxon>Embryophyta</taxon>
        <taxon>Tracheophyta</taxon>
        <taxon>Spermatophyta</taxon>
        <taxon>Magnoliopsida</taxon>
        <taxon>eudicotyledons</taxon>
        <taxon>Gunneridae</taxon>
        <taxon>Pentapetalae</taxon>
        <taxon>rosids</taxon>
        <taxon>fabids</taxon>
        <taxon>Cucurbitales</taxon>
        <taxon>Cucurbitaceae</taxon>
        <taxon>Cucurbiteae</taxon>
        <taxon>Cucurbita</taxon>
    </lineage>
</organism>
<evidence type="ECO:0000313" key="2">
    <source>
        <dbReference type="Proteomes" id="UP000685013"/>
    </source>
</evidence>
<dbReference type="Proteomes" id="UP000685013">
    <property type="component" value="Chromosome 15"/>
</dbReference>
<dbReference type="EMBL" id="JAGKQH010000015">
    <property type="protein sequence ID" value="KAG6578829.1"/>
    <property type="molecule type" value="Genomic_DNA"/>
</dbReference>